<protein>
    <recommendedName>
        <fullName evidence="6">Pentatricopeptide repeat-containing protein, chloroplastic</fullName>
    </recommendedName>
</protein>
<evidence type="ECO:0000256" key="1">
    <source>
        <dbReference type="ARBA" id="ARBA00022737"/>
    </source>
</evidence>
<gene>
    <name evidence="4" type="ORF">PCOR1329_LOCUS45226</name>
</gene>
<dbReference type="PROSITE" id="PS51257">
    <property type="entry name" value="PROKAR_LIPOPROTEIN"/>
    <property type="match status" value="1"/>
</dbReference>
<keyword evidence="1" id="KW-0677">Repeat</keyword>
<keyword evidence="5" id="KW-1185">Reference proteome</keyword>
<dbReference type="InterPro" id="IPR011990">
    <property type="entry name" value="TPR-like_helical_dom_sf"/>
</dbReference>
<dbReference type="PANTHER" id="PTHR47936:SF1">
    <property type="entry name" value="PENTATRICOPEPTIDE REPEAT-CONTAINING PROTEIN GUN1, CHLOROPLASTIC"/>
    <property type="match status" value="1"/>
</dbReference>
<evidence type="ECO:0000256" key="2">
    <source>
        <dbReference type="PROSITE-ProRule" id="PRU00708"/>
    </source>
</evidence>
<reference evidence="4" key="1">
    <citation type="submission" date="2023-10" db="EMBL/GenBank/DDBJ databases">
        <authorList>
            <person name="Chen Y."/>
            <person name="Shah S."/>
            <person name="Dougan E. K."/>
            <person name="Thang M."/>
            <person name="Chan C."/>
        </authorList>
    </citation>
    <scope>NUCLEOTIDE SEQUENCE [LARGE SCALE GENOMIC DNA]</scope>
</reference>
<dbReference type="Pfam" id="PF13812">
    <property type="entry name" value="PPR_3"/>
    <property type="match status" value="1"/>
</dbReference>
<organism evidence="4 5">
    <name type="scientific">Prorocentrum cordatum</name>
    <dbReference type="NCBI Taxonomy" id="2364126"/>
    <lineage>
        <taxon>Eukaryota</taxon>
        <taxon>Sar</taxon>
        <taxon>Alveolata</taxon>
        <taxon>Dinophyceae</taxon>
        <taxon>Prorocentrales</taxon>
        <taxon>Prorocentraceae</taxon>
        <taxon>Prorocentrum</taxon>
    </lineage>
</organism>
<evidence type="ECO:0008006" key="6">
    <source>
        <dbReference type="Google" id="ProtNLM"/>
    </source>
</evidence>
<feature type="repeat" description="PPR" evidence="2">
    <location>
        <begin position="57"/>
        <end position="91"/>
    </location>
</feature>
<feature type="repeat" description="PPR" evidence="2">
    <location>
        <begin position="92"/>
        <end position="126"/>
    </location>
</feature>
<dbReference type="Pfam" id="PF01535">
    <property type="entry name" value="PPR"/>
    <property type="match status" value="1"/>
</dbReference>
<dbReference type="Proteomes" id="UP001189429">
    <property type="component" value="Unassembled WGS sequence"/>
</dbReference>
<proteinExistence type="predicted"/>
<name>A0ABN9U4T2_9DINO</name>
<feature type="region of interest" description="Disordered" evidence="3">
    <location>
        <begin position="236"/>
        <end position="259"/>
    </location>
</feature>
<comment type="caution">
    <text evidence="4">The sequence shown here is derived from an EMBL/GenBank/DDBJ whole genome shotgun (WGS) entry which is preliminary data.</text>
</comment>
<feature type="repeat" description="PPR" evidence="2">
    <location>
        <begin position="127"/>
        <end position="161"/>
    </location>
</feature>
<dbReference type="Gene3D" id="1.25.40.10">
    <property type="entry name" value="Tetratricopeptide repeat domain"/>
    <property type="match status" value="1"/>
</dbReference>
<evidence type="ECO:0000256" key="3">
    <source>
        <dbReference type="SAM" id="MobiDB-lite"/>
    </source>
</evidence>
<accession>A0ABN9U4T2</accession>
<evidence type="ECO:0000313" key="4">
    <source>
        <dbReference type="EMBL" id="CAK0853898.1"/>
    </source>
</evidence>
<feature type="repeat" description="PPR" evidence="2">
    <location>
        <begin position="22"/>
        <end position="56"/>
    </location>
</feature>
<dbReference type="PANTHER" id="PTHR47936">
    <property type="entry name" value="PPR_LONG DOMAIN-CONTAINING PROTEIN"/>
    <property type="match status" value="1"/>
</dbReference>
<evidence type="ECO:0000313" key="5">
    <source>
        <dbReference type="Proteomes" id="UP001189429"/>
    </source>
</evidence>
<dbReference type="InterPro" id="IPR002885">
    <property type="entry name" value="PPR_rpt"/>
</dbReference>
<dbReference type="EMBL" id="CAUYUJ010015435">
    <property type="protein sequence ID" value="CAK0853898.1"/>
    <property type="molecule type" value="Genomic_DNA"/>
</dbReference>
<dbReference type="NCBIfam" id="TIGR00756">
    <property type="entry name" value="PPR"/>
    <property type="match status" value="3"/>
</dbReference>
<dbReference type="Pfam" id="PF13041">
    <property type="entry name" value="PPR_2"/>
    <property type="match status" value="1"/>
</dbReference>
<sequence>MPRHPPKKRSRGEMWEAKLEPDVITYSAGISACEKGEQWQRALALLSEMWEAKLEPDVISYNAGISACEKGEQWQRALALLSEMWEAKLEPDVISYSAGISACEKGEQWQRALALLSEMWEAKLEPNVISYSAGISACEKGEQWQRALALLSEMWEAKLEPDVISYSRWDQRVREGQAVAACADAASRDAGGEVGAQRHSSTLRELYSRPAGLALQLLMHVELHFASRTWRPVLPRSSEARGSWPGATQRPRRGNGGAR</sequence>
<dbReference type="PROSITE" id="PS51375">
    <property type="entry name" value="PPR"/>
    <property type="match status" value="4"/>
</dbReference>